<reference evidence="1 2" key="1">
    <citation type="submission" date="2014-04" db="EMBL/GenBank/DDBJ databases">
        <authorList>
            <consortium name="DOE Joint Genome Institute"/>
            <person name="Kuo A."/>
            <person name="Kohler A."/>
            <person name="Jargeat P."/>
            <person name="Nagy L.G."/>
            <person name="Floudas D."/>
            <person name="Copeland A."/>
            <person name="Barry K.W."/>
            <person name="Cichocki N."/>
            <person name="Veneault-Fourrey C."/>
            <person name="LaButti K."/>
            <person name="Lindquist E.A."/>
            <person name="Lipzen A."/>
            <person name="Lundell T."/>
            <person name="Morin E."/>
            <person name="Murat C."/>
            <person name="Sun H."/>
            <person name="Tunlid A."/>
            <person name="Henrissat B."/>
            <person name="Grigoriev I.V."/>
            <person name="Hibbett D.S."/>
            <person name="Martin F."/>
            <person name="Nordberg H.P."/>
            <person name="Cantor M.N."/>
            <person name="Hua S.X."/>
        </authorList>
    </citation>
    <scope>NUCLEOTIDE SEQUENCE [LARGE SCALE GENOMIC DNA]</scope>
    <source>
        <strain evidence="1 2">Ve08.2h10</strain>
    </source>
</reference>
<dbReference type="InterPro" id="IPR027417">
    <property type="entry name" value="P-loop_NTPase"/>
</dbReference>
<keyword evidence="2" id="KW-1185">Reference proteome</keyword>
<accession>A0A0D0DBC4</accession>
<dbReference type="SUPFAM" id="SSF52540">
    <property type="entry name" value="P-loop containing nucleoside triphosphate hydrolases"/>
    <property type="match status" value="1"/>
</dbReference>
<feature type="non-terminal residue" evidence="1">
    <location>
        <position position="111"/>
    </location>
</feature>
<evidence type="ECO:0000313" key="1">
    <source>
        <dbReference type="EMBL" id="KIK74530.1"/>
    </source>
</evidence>
<dbReference type="Gene3D" id="3.40.50.300">
    <property type="entry name" value="P-loop containing nucleotide triphosphate hydrolases"/>
    <property type="match status" value="1"/>
</dbReference>
<dbReference type="Proteomes" id="UP000054538">
    <property type="component" value="Unassembled WGS sequence"/>
</dbReference>
<name>A0A0D0DBC4_9AGAM</name>
<sequence>LPPKLRDKIKWFNTDMSSTLKEDELDKLTSGETWGLCTTTSFCIGMDVADISFVVQWRATCGVVALWQHFGHAVRDRGLAGMAILFAKKDYFEDEKVAKAARMARRAETHQ</sequence>
<proteinExistence type="predicted"/>
<gene>
    <name evidence="1" type="ORF">PAXRUDRAFT_175475</name>
</gene>
<organism evidence="1 2">
    <name type="scientific">Paxillus rubicundulus Ve08.2h10</name>
    <dbReference type="NCBI Taxonomy" id="930991"/>
    <lineage>
        <taxon>Eukaryota</taxon>
        <taxon>Fungi</taxon>
        <taxon>Dikarya</taxon>
        <taxon>Basidiomycota</taxon>
        <taxon>Agaricomycotina</taxon>
        <taxon>Agaricomycetes</taxon>
        <taxon>Agaricomycetidae</taxon>
        <taxon>Boletales</taxon>
        <taxon>Paxilineae</taxon>
        <taxon>Paxillaceae</taxon>
        <taxon>Paxillus</taxon>
    </lineage>
</organism>
<dbReference type="InParanoid" id="A0A0D0DBC4"/>
<evidence type="ECO:0008006" key="3">
    <source>
        <dbReference type="Google" id="ProtNLM"/>
    </source>
</evidence>
<dbReference type="OrthoDB" id="10261556at2759"/>
<evidence type="ECO:0000313" key="2">
    <source>
        <dbReference type="Proteomes" id="UP000054538"/>
    </source>
</evidence>
<reference evidence="2" key="2">
    <citation type="submission" date="2015-01" db="EMBL/GenBank/DDBJ databases">
        <title>Evolutionary Origins and Diversification of the Mycorrhizal Mutualists.</title>
        <authorList>
            <consortium name="DOE Joint Genome Institute"/>
            <consortium name="Mycorrhizal Genomics Consortium"/>
            <person name="Kohler A."/>
            <person name="Kuo A."/>
            <person name="Nagy L.G."/>
            <person name="Floudas D."/>
            <person name="Copeland A."/>
            <person name="Barry K.W."/>
            <person name="Cichocki N."/>
            <person name="Veneault-Fourrey C."/>
            <person name="LaButti K."/>
            <person name="Lindquist E.A."/>
            <person name="Lipzen A."/>
            <person name="Lundell T."/>
            <person name="Morin E."/>
            <person name="Murat C."/>
            <person name="Riley R."/>
            <person name="Ohm R."/>
            <person name="Sun H."/>
            <person name="Tunlid A."/>
            <person name="Henrissat B."/>
            <person name="Grigoriev I.V."/>
            <person name="Hibbett D.S."/>
            <person name="Martin F."/>
        </authorList>
    </citation>
    <scope>NUCLEOTIDE SEQUENCE [LARGE SCALE GENOMIC DNA]</scope>
    <source>
        <strain evidence="2">Ve08.2h10</strain>
    </source>
</reference>
<protein>
    <recommendedName>
        <fullName evidence="3">ATP-dependent DNA helicase</fullName>
    </recommendedName>
</protein>
<dbReference type="HOGENOM" id="CLU_001103_19_3_1"/>
<dbReference type="AlphaFoldDB" id="A0A0D0DBC4"/>
<dbReference type="EMBL" id="KN828782">
    <property type="protein sequence ID" value="KIK74530.1"/>
    <property type="molecule type" value="Genomic_DNA"/>
</dbReference>